<evidence type="ECO:0000313" key="1">
    <source>
        <dbReference type="EMBL" id="KIJ36408.1"/>
    </source>
</evidence>
<keyword evidence="2" id="KW-1185">Reference proteome</keyword>
<evidence type="ECO:0000313" key="2">
    <source>
        <dbReference type="Proteomes" id="UP000054279"/>
    </source>
</evidence>
<proteinExistence type="predicted"/>
<organism evidence="1 2">
    <name type="scientific">Sphaerobolus stellatus (strain SS14)</name>
    <dbReference type="NCBI Taxonomy" id="990650"/>
    <lineage>
        <taxon>Eukaryota</taxon>
        <taxon>Fungi</taxon>
        <taxon>Dikarya</taxon>
        <taxon>Basidiomycota</taxon>
        <taxon>Agaricomycotina</taxon>
        <taxon>Agaricomycetes</taxon>
        <taxon>Phallomycetidae</taxon>
        <taxon>Geastrales</taxon>
        <taxon>Sphaerobolaceae</taxon>
        <taxon>Sphaerobolus</taxon>
    </lineage>
</organism>
<dbReference type="AlphaFoldDB" id="A0A0C9U109"/>
<gene>
    <name evidence="1" type="ORF">M422DRAFT_34244</name>
</gene>
<accession>A0A0C9U109</accession>
<dbReference type="EMBL" id="KN837178">
    <property type="protein sequence ID" value="KIJ36408.1"/>
    <property type="molecule type" value="Genomic_DNA"/>
</dbReference>
<sequence>MPMAMPMTRLRHTGMGVGGISGNMAAMGMGRGAGHGGGGGGGQGAVHGQYGGAVPPEGWGAY</sequence>
<protein>
    <submittedName>
        <fullName evidence="1">Uncharacterized protein</fullName>
    </submittedName>
</protein>
<dbReference type="HOGENOM" id="CLU_2905620_0_0_1"/>
<dbReference type="Proteomes" id="UP000054279">
    <property type="component" value="Unassembled WGS sequence"/>
</dbReference>
<name>A0A0C9U109_SPHS4</name>
<reference evidence="1 2" key="1">
    <citation type="submission" date="2014-06" db="EMBL/GenBank/DDBJ databases">
        <title>Evolutionary Origins and Diversification of the Mycorrhizal Mutualists.</title>
        <authorList>
            <consortium name="DOE Joint Genome Institute"/>
            <consortium name="Mycorrhizal Genomics Consortium"/>
            <person name="Kohler A."/>
            <person name="Kuo A."/>
            <person name="Nagy L.G."/>
            <person name="Floudas D."/>
            <person name="Copeland A."/>
            <person name="Barry K.W."/>
            <person name="Cichocki N."/>
            <person name="Veneault-Fourrey C."/>
            <person name="LaButti K."/>
            <person name="Lindquist E.A."/>
            <person name="Lipzen A."/>
            <person name="Lundell T."/>
            <person name="Morin E."/>
            <person name="Murat C."/>
            <person name="Riley R."/>
            <person name="Ohm R."/>
            <person name="Sun H."/>
            <person name="Tunlid A."/>
            <person name="Henrissat B."/>
            <person name="Grigoriev I.V."/>
            <person name="Hibbett D.S."/>
            <person name="Martin F."/>
        </authorList>
    </citation>
    <scope>NUCLEOTIDE SEQUENCE [LARGE SCALE GENOMIC DNA]</scope>
    <source>
        <strain evidence="1 2">SS14</strain>
    </source>
</reference>